<evidence type="ECO:0000313" key="1">
    <source>
        <dbReference type="EMBL" id="PPQ28413.1"/>
    </source>
</evidence>
<gene>
    <name evidence="1" type="ORF">CCR94_17800</name>
</gene>
<name>A0A2S6N1B4_9HYPH</name>
<accession>A0A2S6N1B4</accession>
<keyword evidence="2" id="KW-1185">Reference proteome</keyword>
<dbReference type="Proteomes" id="UP000239089">
    <property type="component" value="Unassembled WGS sequence"/>
</dbReference>
<dbReference type="RefSeq" id="WP_146090080.1">
    <property type="nucleotide sequence ID" value="NZ_JACIGC010000010.1"/>
</dbReference>
<dbReference type="OrthoDB" id="100177at2"/>
<dbReference type="AlphaFoldDB" id="A0A2S6N1B4"/>
<organism evidence="1 2">
    <name type="scientific">Rhodoblastus sphagnicola</name>
    <dbReference type="NCBI Taxonomy" id="333368"/>
    <lineage>
        <taxon>Bacteria</taxon>
        <taxon>Pseudomonadati</taxon>
        <taxon>Pseudomonadota</taxon>
        <taxon>Alphaproteobacteria</taxon>
        <taxon>Hyphomicrobiales</taxon>
        <taxon>Rhodoblastaceae</taxon>
        <taxon>Rhodoblastus</taxon>
    </lineage>
</organism>
<reference evidence="1 2" key="1">
    <citation type="journal article" date="2018" name="Arch. Microbiol.">
        <title>New insights into the metabolic potential of the phototrophic purple bacterium Rhodopila globiformis DSM 161(T) from its draft genome sequence and evidence for a vanadium-dependent nitrogenase.</title>
        <authorList>
            <person name="Imhoff J.F."/>
            <person name="Rahn T."/>
            <person name="Kunzel S."/>
            <person name="Neulinger S.C."/>
        </authorList>
    </citation>
    <scope>NUCLEOTIDE SEQUENCE [LARGE SCALE GENOMIC DNA]</scope>
    <source>
        <strain evidence="1 2">DSM 16996</strain>
    </source>
</reference>
<dbReference type="EMBL" id="NHSJ01000109">
    <property type="protein sequence ID" value="PPQ28413.1"/>
    <property type="molecule type" value="Genomic_DNA"/>
</dbReference>
<protein>
    <recommendedName>
        <fullName evidence="3">Adenylate cyclase</fullName>
    </recommendedName>
</protein>
<dbReference type="SUPFAM" id="SSF48452">
    <property type="entry name" value="TPR-like"/>
    <property type="match status" value="1"/>
</dbReference>
<comment type="caution">
    <text evidence="1">The sequence shown here is derived from an EMBL/GenBank/DDBJ whole genome shotgun (WGS) entry which is preliminary data.</text>
</comment>
<evidence type="ECO:0008006" key="3">
    <source>
        <dbReference type="Google" id="ProtNLM"/>
    </source>
</evidence>
<dbReference type="Gene3D" id="1.25.40.10">
    <property type="entry name" value="Tetratricopeptide repeat domain"/>
    <property type="match status" value="1"/>
</dbReference>
<sequence>MDDKVVSGDEKIRALYRVLVAKEFSSSPRRRAFLRYIVEEEIAGRGHLIKEYSIAVDAYREDPEFDSAAKSNIRVQARRVREALANYYASAGASDPVRIVVPVGSYNPKFLLAAEEATAPQRPPSAEIEADAPQAPEPSAPPADTTEIDAAKTLAAHIPPEKQRSPPRRHRYAWAMLVVLCFAAVVSIMATDREIEASAVRLPETGLPRISVERTVFGGPNTGSSSRDLAFAEGLKTRLGIYGTLVITDQAASERAPDFRVKLTSLDPLGERDVIAVNVLNKDGVLIFSAKEGLSDVGENESLGSVAQIAATIAGLNGPVYQHVMNHNPSPSIVCMTRAAASLRHPDGESLAELENCLADAARQPDFEDLATDFLGRLLLREYMWGFQSISGEPILTRAERLAVHALTERSQPFIGLPLLAETYQFQGREAEALTLADTALSKYKDVPSILCRVGRIRMVSGQIADGVALIRRCLRSDPSPPNWVRFYLFLDAFTRDDAVAAAAYADSIHMDDQPRGVLAKIIVAHSRGDESAVAACDKRLHERFPEVARDLEGALTRSRFPAPIRRKLAKALKASGAVSASKLVIDE</sequence>
<dbReference type="InterPro" id="IPR011990">
    <property type="entry name" value="TPR-like_helical_dom_sf"/>
</dbReference>
<evidence type="ECO:0000313" key="2">
    <source>
        <dbReference type="Proteomes" id="UP000239089"/>
    </source>
</evidence>
<proteinExistence type="predicted"/>